<sequence precursor="true">MSPFRFPLAIALLISAFPLRAAEVIPPIGAPVCNHVRFYPAPSREQNMVGGKFNGSNVSATEGFHVIAEIKETPRTGEWTDLVFPNNKLYRWLRYDAPPGSHGSLGELEFYSGARKLDGFRYGTIGDLNGRGWRYAFDGDPRTWVEMEDPDGQYAGLDLYEQATARTPKFLPPPGGVDPPLTVELNELTPYATVRYTFDGSIPTATTGEVFKKPFKLDKTTTVVAAAFVEGWAASPPLIGTYLIGDDIKPGLSTLHLGNTLTDITAQFPMYARTAGREHRYRTFTIPNAATNLLWSEHAQGRKREWEVNLKVLSRIDDVTLQPRNFHIEEEAENDRQFIELIRAHTPDVQPWLMVEWVERERGRPSDKGVVPSTEMKKVFPALTWEESMAAMLLYVEDVQKVVAAKDKGEKPVRVLPTSLAMGWIHSQIEHGQFPGAKTTDFYPLLFRDGVHPNPNGAYLVDLTWYAAFYRESPEGKMLPVGTNLTPEQITAMQKLAWDVIQNYPDCGLYEEGKTPVEKPEFSPTARAIKEVTPITLSSATPGAWFRYTLDGTTPTRTNGYVYCGVISVRPGMTVKAVAYKSGMADSEVTDASYIVDAPVTPPRRPAPKLPQ</sequence>
<evidence type="ECO:0000256" key="1">
    <source>
        <dbReference type="SAM" id="SignalP"/>
    </source>
</evidence>
<dbReference type="eggNOG" id="COG2755">
    <property type="taxonomic scope" value="Bacteria"/>
</dbReference>
<dbReference type="Gene3D" id="3.40.50.1110">
    <property type="entry name" value="SGNH hydrolase"/>
    <property type="match status" value="1"/>
</dbReference>
<keyword evidence="1" id="KW-0732">Signal</keyword>
<dbReference type="Pfam" id="PF13290">
    <property type="entry name" value="CHB_HEX_C_1"/>
    <property type="match status" value="1"/>
</dbReference>
<dbReference type="eggNOG" id="COG1520">
    <property type="taxonomic scope" value="Bacteria"/>
</dbReference>
<dbReference type="Pfam" id="PF13287">
    <property type="entry name" value="Fn3_assoc"/>
    <property type="match status" value="1"/>
</dbReference>
<dbReference type="InterPro" id="IPR059177">
    <property type="entry name" value="GH29D-like_dom"/>
</dbReference>
<dbReference type="InParanoid" id="B4CY70"/>
<dbReference type="STRING" id="497964.CfE428DRAFT_1511"/>
<organism evidence="3 4">
    <name type="scientific">Chthoniobacter flavus Ellin428</name>
    <dbReference type="NCBI Taxonomy" id="497964"/>
    <lineage>
        <taxon>Bacteria</taxon>
        <taxon>Pseudomonadati</taxon>
        <taxon>Verrucomicrobiota</taxon>
        <taxon>Spartobacteria</taxon>
        <taxon>Chthoniobacterales</taxon>
        <taxon>Chthoniobacteraceae</taxon>
        <taxon>Chthoniobacter</taxon>
    </lineage>
</organism>
<dbReference type="InterPro" id="IPR036514">
    <property type="entry name" value="SGNH_hydro_sf"/>
</dbReference>
<feature type="signal peptide" evidence="1">
    <location>
        <begin position="1"/>
        <end position="21"/>
    </location>
</feature>
<protein>
    <recommendedName>
        <fullName evidence="2">GH29D-like beta-sandwich domain-containing protein</fullName>
    </recommendedName>
</protein>
<keyword evidence="4" id="KW-1185">Reference proteome</keyword>
<evidence type="ECO:0000313" key="4">
    <source>
        <dbReference type="Proteomes" id="UP000005824"/>
    </source>
</evidence>
<accession>B4CY70</accession>
<dbReference type="Gene3D" id="2.60.120.260">
    <property type="entry name" value="Galactose-binding domain-like"/>
    <property type="match status" value="1"/>
</dbReference>
<dbReference type="Proteomes" id="UP000005824">
    <property type="component" value="Unassembled WGS sequence"/>
</dbReference>
<reference evidence="3 4" key="1">
    <citation type="journal article" date="2011" name="J. Bacteriol.">
        <title>Genome sequence of Chthoniobacter flavus Ellin428, an aerobic heterotrophic soil bacterium.</title>
        <authorList>
            <person name="Kant R."/>
            <person name="van Passel M.W."/>
            <person name="Palva A."/>
            <person name="Lucas S."/>
            <person name="Lapidus A."/>
            <person name="Glavina Del Rio T."/>
            <person name="Dalin E."/>
            <person name="Tice H."/>
            <person name="Bruce D."/>
            <person name="Goodwin L."/>
            <person name="Pitluck S."/>
            <person name="Larimer F.W."/>
            <person name="Land M.L."/>
            <person name="Hauser L."/>
            <person name="Sangwan P."/>
            <person name="de Vos W.M."/>
            <person name="Janssen P.H."/>
            <person name="Smidt H."/>
        </authorList>
    </citation>
    <scope>NUCLEOTIDE SEQUENCE [LARGE SCALE GENOMIC DNA]</scope>
    <source>
        <strain evidence="3 4">Ellin428</strain>
    </source>
</reference>
<feature type="chain" id="PRO_5002800219" description="GH29D-like beta-sandwich domain-containing protein" evidence="1">
    <location>
        <begin position="22"/>
        <end position="612"/>
    </location>
</feature>
<proteinExistence type="predicted"/>
<evidence type="ECO:0000259" key="2">
    <source>
        <dbReference type="Pfam" id="PF13290"/>
    </source>
</evidence>
<comment type="caution">
    <text evidence="3">The sequence shown here is derived from an EMBL/GenBank/DDBJ whole genome shotgun (WGS) entry which is preliminary data.</text>
</comment>
<evidence type="ECO:0000313" key="3">
    <source>
        <dbReference type="EMBL" id="EDY21218.1"/>
    </source>
</evidence>
<dbReference type="GO" id="GO:0016788">
    <property type="term" value="F:hydrolase activity, acting on ester bonds"/>
    <property type="evidence" value="ECO:0007669"/>
    <property type="project" value="UniProtKB-ARBA"/>
</dbReference>
<feature type="domain" description="GH29D-like beta-sandwich" evidence="2">
    <location>
        <begin position="173"/>
        <end position="233"/>
    </location>
</feature>
<dbReference type="EMBL" id="ABVL01000003">
    <property type="protein sequence ID" value="EDY21218.1"/>
    <property type="molecule type" value="Genomic_DNA"/>
</dbReference>
<gene>
    <name evidence="3" type="ORF">CfE428DRAFT_1511</name>
</gene>
<dbReference type="InterPro" id="IPR026876">
    <property type="entry name" value="Fn3_assoc_repeat"/>
</dbReference>
<name>B4CY70_9BACT</name>
<dbReference type="AlphaFoldDB" id="B4CY70"/>